<reference evidence="2" key="1">
    <citation type="submission" date="2023-08" db="EMBL/GenBank/DDBJ databases">
        <authorList>
            <person name="Chen Y."/>
            <person name="Shah S."/>
            <person name="Dougan E. K."/>
            <person name="Thang M."/>
            <person name="Chan C."/>
        </authorList>
    </citation>
    <scope>NUCLEOTIDE SEQUENCE</scope>
</reference>
<name>A0AA36IYQ7_9DINO</name>
<evidence type="ECO:0000256" key="1">
    <source>
        <dbReference type="SAM" id="SignalP"/>
    </source>
</evidence>
<sequence>MKYLLLALDSLALASAAAVHHPDVVQEPRGEDRKALFEVSAGGHVKPRRERSVMRSEAHAELAARAERDDSDMDHFQLRLLDDSQRKATTKRAIVTHICDSSWAPGALALAASLKKAGSQMNLVLMTTSDIDSRYQRLLSHVFDKVFVEEPVRPHESIVRDGADCVTLQLRAWQLPYEKLLYMDADMIALKNHDALLDQFDELAARRDAGIHSQFNGGMFVLEPSQDKFQQLRNRLKDFRLPAKGNGGIQAFLNSAFPECPEASPGVGCWMGQLGDEYNKFTRELSEDQLASGTYASLHFSGDWGGQRKPWMADCMVSSDSVTRRKDTGLQSKILQVWLDAFRGVEAPEGLEDLLHIDCPAGDEM</sequence>
<proteinExistence type="predicted"/>
<evidence type="ECO:0000313" key="2">
    <source>
        <dbReference type="EMBL" id="CAJ1395907.1"/>
    </source>
</evidence>
<keyword evidence="1" id="KW-0732">Signal</keyword>
<dbReference type="AlphaFoldDB" id="A0AA36IYQ7"/>
<dbReference type="PANTHER" id="PTHR11183">
    <property type="entry name" value="GLYCOGENIN SUBFAMILY MEMBER"/>
    <property type="match status" value="1"/>
</dbReference>
<gene>
    <name evidence="2" type="ORF">EVOR1521_LOCUS20229</name>
</gene>
<feature type="chain" id="PRO_5041397028" evidence="1">
    <location>
        <begin position="17"/>
        <end position="365"/>
    </location>
</feature>
<organism evidence="2 3">
    <name type="scientific">Effrenium voratum</name>
    <dbReference type="NCBI Taxonomy" id="2562239"/>
    <lineage>
        <taxon>Eukaryota</taxon>
        <taxon>Sar</taxon>
        <taxon>Alveolata</taxon>
        <taxon>Dinophyceae</taxon>
        <taxon>Suessiales</taxon>
        <taxon>Symbiodiniaceae</taxon>
        <taxon>Effrenium</taxon>
    </lineage>
</organism>
<comment type="caution">
    <text evidence="2">The sequence shown here is derived from an EMBL/GenBank/DDBJ whole genome shotgun (WGS) entry which is preliminary data.</text>
</comment>
<dbReference type="InterPro" id="IPR050587">
    <property type="entry name" value="GNT1/Glycosyltrans_8"/>
</dbReference>
<keyword evidence="3" id="KW-1185">Reference proteome</keyword>
<evidence type="ECO:0000313" key="3">
    <source>
        <dbReference type="Proteomes" id="UP001178507"/>
    </source>
</evidence>
<dbReference type="Gene3D" id="3.90.550.10">
    <property type="entry name" value="Spore Coat Polysaccharide Biosynthesis Protein SpsA, Chain A"/>
    <property type="match status" value="1"/>
</dbReference>
<dbReference type="EMBL" id="CAUJNA010003214">
    <property type="protein sequence ID" value="CAJ1395907.1"/>
    <property type="molecule type" value="Genomic_DNA"/>
</dbReference>
<dbReference type="Proteomes" id="UP001178507">
    <property type="component" value="Unassembled WGS sequence"/>
</dbReference>
<dbReference type="SUPFAM" id="SSF53448">
    <property type="entry name" value="Nucleotide-diphospho-sugar transferases"/>
    <property type="match status" value="1"/>
</dbReference>
<feature type="signal peptide" evidence="1">
    <location>
        <begin position="1"/>
        <end position="16"/>
    </location>
</feature>
<accession>A0AA36IYQ7</accession>
<protein>
    <submittedName>
        <fullName evidence="2">Uncharacterized protein</fullName>
    </submittedName>
</protein>
<dbReference type="InterPro" id="IPR029044">
    <property type="entry name" value="Nucleotide-diphossugar_trans"/>
</dbReference>